<comment type="similarity">
    <text evidence="1">Belongs to the avfA family.</text>
</comment>
<feature type="domain" description="NAD(P)-binding" evidence="2">
    <location>
        <begin position="7"/>
        <end position="206"/>
    </location>
</feature>
<evidence type="ECO:0000313" key="4">
    <source>
        <dbReference type="Proteomes" id="UP001497453"/>
    </source>
</evidence>
<protein>
    <recommendedName>
        <fullName evidence="2">NAD(P)-binding domain-containing protein</fullName>
    </recommendedName>
</protein>
<organism evidence="3 4">
    <name type="scientific">Somion occarium</name>
    <dbReference type="NCBI Taxonomy" id="3059160"/>
    <lineage>
        <taxon>Eukaryota</taxon>
        <taxon>Fungi</taxon>
        <taxon>Dikarya</taxon>
        <taxon>Basidiomycota</taxon>
        <taxon>Agaricomycotina</taxon>
        <taxon>Agaricomycetes</taxon>
        <taxon>Polyporales</taxon>
        <taxon>Cerrenaceae</taxon>
        <taxon>Somion</taxon>
    </lineage>
</organism>
<dbReference type="EMBL" id="OZ037944">
    <property type="protein sequence ID" value="CAL1696635.1"/>
    <property type="molecule type" value="Genomic_DNA"/>
</dbReference>
<dbReference type="InterPro" id="IPR051606">
    <property type="entry name" value="Polyketide_Oxido-like"/>
</dbReference>
<dbReference type="PANTHER" id="PTHR43355:SF2">
    <property type="entry name" value="FLAVIN REDUCTASE (NADPH)"/>
    <property type="match status" value="1"/>
</dbReference>
<dbReference type="SUPFAM" id="SSF51735">
    <property type="entry name" value="NAD(P)-binding Rossmann-fold domains"/>
    <property type="match status" value="1"/>
</dbReference>
<proteinExistence type="inferred from homology"/>
<dbReference type="InterPro" id="IPR016040">
    <property type="entry name" value="NAD(P)-bd_dom"/>
</dbReference>
<gene>
    <name evidence="3" type="ORF">GFSPODELE1_LOCUS1283</name>
</gene>
<name>A0ABP1CLR5_9APHY</name>
<evidence type="ECO:0000259" key="2">
    <source>
        <dbReference type="Pfam" id="PF13460"/>
    </source>
</evidence>
<dbReference type="PANTHER" id="PTHR43355">
    <property type="entry name" value="FLAVIN REDUCTASE (NADPH)"/>
    <property type="match status" value="1"/>
</dbReference>
<dbReference type="Proteomes" id="UP001497453">
    <property type="component" value="Chromosome 1"/>
</dbReference>
<dbReference type="InterPro" id="IPR036291">
    <property type="entry name" value="NAD(P)-bd_dom_sf"/>
</dbReference>
<dbReference type="Pfam" id="PF13460">
    <property type="entry name" value="NAD_binding_10"/>
    <property type="match status" value="1"/>
</dbReference>
<evidence type="ECO:0000256" key="1">
    <source>
        <dbReference type="ARBA" id="ARBA00038376"/>
    </source>
</evidence>
<reference evidence="4" key="1">
    <citation type="submission" date="2024-04" db="EMBL/GenBank/DDBJ databases">
        <authorList>
            <person name="Shaw F."/>
            <person name="Minotto A."/>
        </authorList>
    </citation>
    <scope>NUCLEOTIDE SEQUENCE [LARGE SCALE GENOMIC DNA]</scope>
</reference>
<evidence type="ECO:0000313" key="3">
    <source>
        <dbReference type="EMBL" id="CAL1696635.1"/>
    </source>
</evidence>
<keyword evidence="4" id="KW-1185">Reference proteome</keyword>
<sequence>MRILIFGGTGPAGLLLIRHALDGGHSVVVFARSPEKLPQDISANPSVTVVEGQLTDAEAISQAMAGVHAVLSALGPPPRQGITYPGNTPLAHAYGLIIDAMKKHDVKRVILLGTASIHDEHDKFSVQFKALVAGVAIFAHNAYKDVVAIGELFKAQADDVLWTIARVPILTSDEAVDYVAGYIGDGKVRTVLSRAAFAAFVLRELESNEWCRKAPLISSP</sequence>
<dbReference type="Gene3D" id="3.40.50.720">
    <property type="entry name" value="NAD(P)-binding Rossmann-like Domain"/>
    <property type="match status" value="1"/>
</dbReference>
<accession>A0ABP1CLR5</accession>